<evidence type="ECO:0008006" key="4">
    <source>
        <dbReference type="Google" id="ProtNLM"/>
    </source>
</evidence>
<protein>
    <recommendedName>
        <fullName evidence="4">Transmembrane protein</fullName>
    </recommendedName>
</protein>
<gene>
    <name evidence="2" type="ORF">HAX54_002378</name>
</gene>
<reference evidence="2 3" key="1">
    <citation type="journal article" date="2021" name="BMC Genomics">
        <title>Datura genome reveals duplications of psychoactive alkaloid biosynthetic genes and high mutation rate following tissue culture.</title>
        <authorList>
            <person name="Rajewski A."/>
            <person name="Carter-House D."/>
            <person name="Stajich J."/>
            <person name="Litt A."/>
        </authorList>
    </citation>
    <scope>NUCLEOTIDE SEQUENCE [LARGE SCALE GENOMIC DNA]</scope>
    <source>
        <strain evidence="2">AR-01</strain>
    </source>
</reference>
<keyword evidence="1" id="KW-1133">Transmembrane helix</keyword>
<evidence type="ECO:0000313" key="3">
    <source>
        <dbReference type="Proteomes" id="UP000823775"/>
    </source>
</evidence>
<evidence type="ECO:0000313" key="2">
    <source>
        <dbReference type="EMBL" id="MCD7466046.1"/>
    </source>
</evidence>
<comment type="caution">
    <text evidence="2">The sequence shown here is derived from an EMBL/GenBank/DDBJ whole genome shotgun (WGS) entry which is preliminary data.</text>
</comment>
<keyword evidence="1" id="KW-0472">Membrane</keyword>
<sequence length="124" mass="14725">MKEMNEELVSKVKKVKEMERMVAYNDSEIIEMMENSTVMEMEEESTFTVKELEEQSALIVEKMKDMEAESMENSRDKEIKVKNKGTNYFNFNRICIVCMLMCVAIWMNMLMQVENLKTFHDQLP</sequence>
<name>A0ABS8T3T2_DATST</name>
<keyword evidence="3" id="KW-1185">Reference proteome</keyword>
<keyword evidence="1" id="KW-0812">Transmembrane</keyword>
<evidence type="ECO:0000256" key="1">
    <source>
        <dbReference type="SAM" id="Phobius"/>
    </source>
</evidence>
<organism evidence="2 3">
    <name type="scientific">Datura stramonium</name>
    <name type="common">Jimsonweed</name>
    <name type="synonym">Common thornapple</name>
    <dbReference type="NCBI Taxonomy" id="4076"/>
    <lineage>
        <taxon>Eukaryota</taxon>
        <taxon>Viridiplantae</taxon>
        <taxon>Streptophyta</taxon>
        <taxon>Embryophyta</taxon>
        <taxon>Tracheophyta</taxon>
        <taxon>Spermatophyta</taxon>
        <taxon>Magnoliopsida</taxon>
        <taxon>eudicotyledons</taxon>
        <taxon>Gunneridae</taxon>
        <taxon>Pentapetalae</taxon>
        <taxon>asterids</taxon>
        <taxon>lamiids</taxon>
        <taxon>Solanales</taxon>
        <taxon>Solanaceae</taxon>
        <taxon>Solanoideae</taxon>
        <taxon>Datureae</taxon>
        <taxon>Datura</taxon>
    </lineage>
</organism>
<accession>A0ABS8T3T2</accession>
<dbReference type="Proteomes" id="UP000823775">
    <property type="component" value="Unassembled WGS sequence"/>
</dbReference>
<feature type="transmembrane region" description="Helical" evidence="1">
    <location>
        <begin position="90"/>
        <end position="109"/>
    </location>
</feature>
<proteinExistence type="predicted"/>
<dbReference type="EMBL" id="JACEIK010001107">
    <property type="protein sequence ID" value="MCD7466046.1"/>
    <property type="molecule type" value="Genomic_DNA"/>
</dbReference>